<dbReference type="Gene3D" id="3.40.50.720">
    <property type="entry name" value="NAD(P)-binding Rossmann-like Domain"/>
    <property type="match status" value="1"/>
</dbReference>
<evidence type="ECO:0000256" key="2">
    <source>
        <dbReference type="ARBA" id="ARBA00022857"/>
    </source>
</evidence>
<dbReference type="GO" id="GO:0006633">
    <property type="term" value="P:fatty acid biosynthetic process"/>
    <property type="evidence" value="ECO:0007669"/>
    <property type="project" value="TreeGrafter"/>
</dbReference>
<dbReference type="PANTHER" id="PTHR42760">
    <property type="entry name" value="SHORT-CHAIN DEHYDROGENASES/REDUCTASES FAMILY MEMBER"/>
    <property type="match status" value="1"/>
</dbReference>
<dbReference type="EMBL" id="JAPDRN010000008">
    <property type="protein sequence ID" value="KAJ9643186.1"/>
    <property type="molecule type" value="Genomic_DNA"/>
</dbReference>
<dbReference type="FunFam" id="3.40.50.720:FF:000084">
    <property type="entry name" value="Short-chain dehydrogenase reductase"/>
    <property type="match status" value="1"/>
</dbReference>
<dbReference type="GO" id="GO:0016616">
    <property type="term" value="F:oxidoreductase activity, acting on the CH-OH group of donors, NAD or NADP as acceptor"/>
    <property type="evidence" value="ECO:0007669"/>
    <property type="project" value="TreeGrafter"/>
</dbReference>
<keyword evidence="4" id="KW-1185">Reference proteome</keyword>
<keyword evidence="2" id="KW-0521">NADP</keyword>
<comment type="similarity">
    <text evidence="1">Belongs to the short-chain dehydrogenases/reductases (SDR) family.</text>
</comment>
<dbReference type="PANTHER" id="PTHR42760:SF121">
    <property type="entry name" value="3-OXOACYL-(ACYL-CARRIER-PROTEIN) REDUCTASE"/>
    <property type="match status" value="1"/>
</dbReference>
<sequence>MADRSTKGSAENPPQLLLDRFGMQWVLEAYGVALPDSRLSLQRVLARNLGAGDRNPDLWLAMSKACFYRAYVDDDVGSSGRLKWQSTRVFFGVNSWGISCPGISAVNYSTAPRLKEARQSARQHPRIPTMTKGVAIITGSSQGLGKAMAMRLSRDGFAVIINDVASKQAQIDAVASEIDASGGRALGIAADVTKRSEVQALVDEATEQLDLPLQVMVANAGLGHANGIFDMTEEHVQQILDVNVAGVFNCFAVAGKKMVEQQKGGKLVAASSIAAFKPMSFVSAYTASKWATFAVELGTLSKGHEKTINVNCYAPGIVGTPMWKVLEDKMEEVGAPKQENQSHMEATALSMTTLGRVSVPEDVANVVSFLSGPDSDWVTGQLEQYVADEMVV</sequence>
<accession>A0AA38YC19</accession>
<dbReference type="Pfam" id="PF00106">
    <property type="entry name" value="adh_short"/>
    <property type="match status" value="1"/>
</dbReference>
<name>A0AA38YC19_9EURO</name>
<dbReference type="GO" id="GO:0048038">
    <property type="term" value="F:quinone binding"/>
    <property type="evidence" value="ECO:0007669"/>
    <property type="project" value="TreeGrafter"/>
</dbReference>
<reference evidence="3" key="1">
    <citation type="submission" date="2022-10" db="EMBL/GenBank/DDBJ databases">
        <title>Culturing micro-colonial fungi from biological soil crusts in the Mojave desert and describing Neophaeococcomyces mojavensis, and introducing the new genera and species Taxawa tesnikishii.</title>
        <authorList>
            <person name="Kurbessoian T."/>
            <person name="Stajich J.E."/>
        </authorList>
    </citation>
    <scope>NUCLEOTIDE SEQUENCE</scope>
    <source>
        <strain evidence="3">TK_35</strain>
    </source>
</reference>
<organism evidence="3 4">
    <name type="scientific">Knufia peltigerae</name>
    <dbReference type="NCBI Taxonomy" id="1002370"/>
    <lineage>
        <taxon>Eukaryota</taxon>
        <taxon>Fungi</taxon>
        <taxon>Dikarya</taxon>
        <taxon>Ascomycota</taxon>
        <taxon>Pezizomycotina</taxon>
        <taxon>Eurotiomycetes</taxon>
        <taxon>Chaetothyriomycetidae</taxon>
        <taxon>Chaetothyriales</taxon>
        <taxon>Trichomeriaceae</taxon>
        <taxon>Knufia</taxon>
    </lineage>
</organism>
<evidence type="ECO:0000256" key="1">
    <source>
        <dbReference type="ARBA" id="ARBA00006484"/>
    </source>
</evidence>
<dbReference type="AlphaFoldDB" id="A0AA38YC19"/>
<proteinExistence type="inferred from homology"/>
<dbReference type="InterPro" id="IPR036291">
    <property type="entry name" value="NAD(P)-bd_dom_sf"/>
</dbReference>
<dbReference type="PRINTS" id="PR00081">
    <property type="entry name" value="GDHRDH"/>
</dbReference>
<dbReference type="SUPFAM" id="SSF51735">
    <property type="entry name" value="NAD(P)-binding Rossmann-fold domains"/>
    <property type="match status" value="1"/>
</dbReference>
<gene>
    <name evidence="3" type="ORF">H2204_002081</name>
</gene>
<evidence type="ECO:0000313" key="4">
    <source>
        <dbReference type="Proteomes" id="UP001172681"/>
    </source>
</evidence>
<protein>
    <submittedName>
        <fullName evidence="3">Uncharacterized protein</fullName>
    </submittedName>
</protein>
<comment type="caution">
    <text evidence="3">The sequence shown here is derived from an EMBL/GenBank/DDBJ whole genome shotgun (WGS) entry which is preliminary data.</text>
</comment>
<evidence type="ECO:0000313" key="3">
    <source>
        <dbReference type="EMBL" id="KAJ9643186.1"/>
    </source>
</evidence>
<dbReference type="Proteomes" id="UP001172681">
    <property type="component" value="Unassembled WGS sequence"/>
</dbReference>
<dbReference type="InterPro" id="IPR002347">
    <property type="entry name" value="SDR_fam"/>
</dbReference>